<organism evidence="2 3">
    <name type="scientific">Enterobacter agglomerans</name>
    <name type="common">Erwinia herbicola</name>
    <name type="synonym">Pantoea agglomerans</name>
    <dbReference type="NCBI Taxonomy" id="549"/>
    <lineage>
        <taxon>Bacteria</taxon>
        <taxon>Pseudomonadati</taxon>
        <taxon>Pseudomonadota</taxon>
        <taxon>Gammaproteobacteria</taxon>
        <taxon>Enterobacterales</taxon>
        <taxon>Erwiniaceae</taxon>
        <taxon>Pantoea</taxon>
        <taxon>Pantoea agglomerans group</taxon>
    </lineage>
</organism>
<evidence type="ECO:0000256" key="1">
    <source>
        <dbReference type="SAM" id="Coils"/>
    </source>
</evidence>
<keyword evidence="1" id="KW-0175">Coiled coil</keyword>
<feature type="coiled-coil region" evidence="1">
    <location>
        <begin position="78"/>
        <end position="105"/>
    </location>
</feature>
<gene>
    <name evidence="2" type="ORF">NCTC9381_03929</name>
</gene>
<evidence type="ECO:0000313" key="2">
    <source>
        <dbReference type="EMBL" id="SUB17987.1"/>
    </source>
</evidence>
<accession>A0A379AJI2</accession>
<evidence type="ECO:0000313" key="3">
    <source>
        <dbReference type="Proteomes" id="UP000254640"/>
    </source>
</evidence>
<proteinExistence type="predicted"/>
<sequence>MAKHLSRLDEKNIIHVINIWHHNQKLTWEALCDEVTLIIGKRPTRQSLSSHSLIAEVFNEKKVKIKRGDKEIVKPANLKIAAQRIKRLQAEVESLTKINNKLSEQFVVWQYNALLHQVTREQLERPLSKKNL</sequence>
<keyword evidence="3" id="KW-1185">Reference proteome</keyword>
<protein>
    <submittedName>
        <fullName evidence="2">Uncharacterized protein</fullName>
    </submittedName>
</protein>
<dbReference type="GeneID" id="66826772"/>
<name>A0A379AJI2_ENTAG</name>
<dbReference type="RefSeq" id="WP_062758213.1">
    <property type="nucleotide sequence ID" value="NZ_CP077366.1"/>
</dbReference>
<dbReference type="EMBL" id="UGSO01000001">
    <property type="protein sequence ID" value="SUB17987.1"/>
    <property type="molecule type" value="Genomic_DNA"/>
</dbReference>
<dbReference type="Proteomes" id="UP000254640">
    <property type="component" value="Unassembled WGS sequence"/>
</dbReference>
<reference evidence="2 3" key="1">
    <citation type="submission" date="2018-06" db="EMBL/GenBank/DDBJ databases">
        <authorList>
            <consortium name="Pathogen Informatics"/>
            <person name="Doyle S."/>
        </authorList>
    </citation>
    <scope>NUCLEOTIDE SEQUENCE [LARGE SCALE GENOMIC DNA]</scope>
    <source>
        <strain evidence="2 3">NCTC9381</strain>
    </source>
</reference>
<dbReference type="AlphaFoldDB" id="A0A379AJI2"/>